<dbReference type="InterPro" id="IPR028098">
    <property type="entry name" value="Glyco_trans_4-like_N"/>
</dbReference>
<protein>
    <submittedName>
        <fullName evidence="3">Glycosyltransferase family 1 protein</fullName>
    </submittedName>
</protein>
<gene>
    <name evidence="3" type="ORF">DVK85_02465</name>
</gene>
<accession>A0A345H987</accession>
<dbReference type="KEGG" id="fat:DVK85_02465"/>
<feature type="domain" description="Glycosyl transferase family 1" evidence="1">
    <location>
        <begin position="187"/>
        <end position="350"/>
    </location>
</feature>
<sequence>MKKVLFVANIHKHFRAFHIPYIEYLKSEGYEVHVAANDPDTKIPEADKQYNLPINRNPFSNNNIKATKQLKEIIAIEKYSLIHCHTAMGSVVARLAAKKIRKKGMLKVLYTAHGFHFYKGSPKLYWNIYYPMEKYLAKYTDGLITINEEDYNVVVNNKFKAVNAFKTAGVGINSQKFKGLSLDGGDAIREKNGYDKDTFLIIYIAEFITRKDHKFILEAIPLLKEKINNFKFVFAGRGILKDEMEEMATNQGLTDNVDFLGFRKDIGELIIMSDIGVSVSRQEGLPMNVAEEMFAKKPVVATKIRGHVDLINHGESGFLFNRGDHQEFVNQITDLYKNKELCKTMSENAKIKAEKFELANCLEEMKLIYKKFL</sequence>
<proteinExistence type="predicted"/>
<keyword evidence="4" id="KW-1185">Reference proteome</keyword>
<dbReference type="CDD" id="cd03808">
    <property type="entry name" value="GT4_CapM-like"/>
    <property type="match status" value="1"/>
</dbReference>
<dbReference type="OrthoDB" id="9790710at2"/>
<dbReference type="EMBL" id="CP031188">
    <property type="protein sequence ID" value="AXG73147.1"/>
    <property type="molecule type" value="Genomic_DNA"/>
</dbReference>
<dbReference type="RefSeq" id="WP_114676910.1">
    <property type="nucleotide sequence ID" value="NZ_CP031188.1"/>
</dbReference>
<dbReference type="PANTHER" id="PTHR12526:SF630">
    <property type="entry name" value="GLYCOSYLTRANSFERASE"/>
    <property type="match status" value="1"/>
</dbReference>
<name>A0A345H987_9FLAO</name>
<reference evidence="3 4" key="1">
    <citation type="submission" date="2018-07" db="EMBL/GenBank/DDBJ databases">
        <title>Complete genome sequence of Flavobacterium arcticum type strain SM1502T.</title>
        <authorList>
            <person name="Li Y."/>
            <person name="Li D.-D."/>
        </authorList>
    </citation>
    <scope>NUCLEOTIDE SEQUENCE [LARGE SCALE GENOMIC DNA]</scope>
    <source>
        <strain evidence="3 4">SM1502</strain>
    </source>
</reference>
<dbReference type="PANTHER" id="PTHR12526">
    <property type="entry name" value="GLYCOSYLTRANSFERASE"/>
    <property type="match status" value="1"/>
</dbReference>
<keyword evidence="3" id="KW-0808">Transferase</keyword>
<dbReference type="Pfam" id="PF00534">
    <property type="entry name" value="Glycos_transf_1"/>
    <property type="match status" value="1"/>
</dbReference>
<dbReference type="AlphaFoldDB" id="A0A345H987"/>
<evidence type="ECO:0000313" key="4">
    <source>
        <dbReference type="Proteomes" id="UP000253951"/>
    </source>
</evidence>
<evidence type="ECO:0000259" key="1">
    <source>
        <dbReference type="Pfam" id="PF00534"/>
    </source>
</evidence>
<dbReference type="Proteomes" id="UP000253951">
    <property type="component" value="Chromosome"/>
</dbReference>
<dbReference type="SUPFAM" id="SSF53756">
    <property type="entry name" value="UDP-Glycosyltransferase/glycogen phosphorylase"/>
    <property type="match status" value="1"/>
</dbReference>
<dbReference type="Gene3D" id="3.40.50.2000">
    <property type="entry name" value="Glycogen Phosphorylase B"/>
    <property type="match status" value="2"/>
</dbReference>
<evidence type="ECO:0000259" key="2">
    <source>
        <dbReference type="Pfam" id="PF13477"/>
    </source>
</evidence>
<feature type="domain" description="Glycosyltransferase subfamily 4-like N-terminal" evidence="2">
    <location>
        <begin position="3"/>
        <end position="146"/>
    </location>
</feature>
<dbReference type="InterPro" id="IPR001296">
    <property type="entry name" value="Glyco_trans_1"/>
</dbReference>
<evidence type="ECO:0000313" key="3">
    <source>
        <dbReference type="EMBL" id="AXG73147.1"/>
    </source>
</evidence>
<dbReference type="Pfam" id="PF13477">
    <property type="entry name" value="Glyco_trans_4_2"/>
    <property type="match status" value="1"/>
</dbReference>
<organism evidence="3 4">
    <name type="scientific">Flavobacterium arcticum</name>
    <dbReference type="NCBI Taxonomy" id="1784713"/>
    <lineage>
        <taxon>Bacteria</taxon>
        <taxon>Pseudomonadati</taxon>
        <taxon>Bacteroidota</taxon>
        <taxon>Flavobacteriia</taxon>
        <taxon>Flavobacteriales</taxon>
        <taxon>Flavobacteriaceae</taxon>
        <taxon>Flavobacterium</taxon>
    </lineage>
</organism>
<dbReference type="GO" id="GO:0016757">
    <property type="term" value="F:glycosyltransferase activity"/>
    <property type="evidence" value="ECO:0007669"/>
    <property type="project" value="InterPro"/>
</dbReference>